<dbReference type="EMBL" id="MFCP01000030">
    <property type="protein sequence ID" value="OGE27770.1"/>
    <property type="molecule type" value="Genomic_DNA"/>
</dbReference>
<dbReference type="PROSITE" id="PS51459">
    <property type="entry name" value="FIDO"/>
    <property type="match status" value="1"/>
</dbReference>
<evidence type="ECO:0000313" key="2">
    <source>
        <dbReference type="EMBL" id="OGE27770.1"/>
    </source>
</evidence>
<feature type="domain" description="Fido" evidence="1">
    <location>
        <begin position="136"/>
        <end position="284"/>
    </location>
</feature>
<name>A0A1F5JH05_9BACT</name>
<dbReference type="InterPro" id="IPR036597">
    <property type="entry name" value="Fido-like_dom_sf"/>
</dbReference>
<comment type="caution">
    <text evidence="2">The sequence shown here is derived from an EMBL/GenBank/DDBJ whole genome shotgun (WGS) entry which is preliminary data.</text>
</comment>
<proteinExistence type="predicted"/>
<evidence type="ECO:0000259" key="1">
    <source>
        <dbReference type="PROSITE" id="PS51459"/>
    </source>
</evidence>
<accession>A0A1F5JH05</accession>
<gene>
    <name evidence="2" type="ORF">A2867_01800</name>
</gene>
<dbReference type="Gene3D" id="1.10.3290.10">
    <property type="entry name" value="Fido-like domain"/>
    <property type="match status" value="1"/>
</dbReference>
<dbReference type="PANTHER" id="PTHR13504:SF38">
    <property type="entry name" value="FIDO DOMAIN-CONTAINING PROTEIN"/>
    <property type="match status" value="1"/>
</dbReference>
<organism evidence="2 3">
    <name type="scientific">Candidatus Daviesbacteria bacterium RIFCSPHIGHO2_01_FULL_40_11</name>
    <dbReference type="NCBI Taxonomy" id="1797762"/>
    <lineage>
        <taxon>Bacteria</taxon>
        <taxon>Candidatus Daviesiibacteriota</taxon>
    </lineage>
</organism>
<dbReference type="InterPro" id="IPR003812">
    <property type="entry name" value="Fido"/>
</dbReference>
<protein>
    <recommendedName>
        <fullName evidence="1">Fido domain-containing protein</fullName>
    </recommendedName>
</protein>
<dbReference type="Pfam" id="PF02661">
    <property type="entry name" value="Fic"/>
    <property type="match status" value="1"/>
</dbReference>
<dbReference type="SUPFAM" id="SSF140931">
    <property type="entry name" value="Fic-like"/>
    <property type="match status" value="1"/>
</dbReference>
<evidence type="ECO:0000313" key="3">
    <source>
        <dbReference type="Proteomes" id="UP000177555"/>
    </source>
</evidence>
<dbReference type="PANTHER" id="PTHR13504">
    <property type="entry name" value="FIDO DOMAIN-CONTAINING PROTEIN DDB_G0283145"/>
    <property type="match status" value="1"/>
</dbReference>
<dbReference type="AlphaFoldDB" id="A0A1F5JH05"/>
<sequence>MNNTTTKRPFAHTFLSQFIFTPDLLPFRDEEITKIDTQLEEYEQVFLNPDTERNLISRNELLASFAISKAENSSLTLQEAQDVYDVILANEEYTFISDKLKAKQKLTRKDYEKLEFFNIAKTFRSLNQSPIATADLTPDLIRGIHRSLSRGLDVFAEYLPDFTIYKSGNWRDNDTIRVGTYIPAPYKEIEKGVEELITQLKENPGITAIALFHTSLYALHPFNNGNKRVCRVLEHILFRDLGINQKNLYSTAYYYHKQKERYYKYLLYSLERRNLNHFVAFVQEALVLSMISVVKTSLEAKRNEFLERQDLDSQIKSILRPLIKRSQLQFKNLFKYSKGKLARQTFVNYLQKAVDAGIVAKREEGRTTHYHLSLKSPQPEEETLKKWLDFANQRLSFIPNDIKLV</sequence>
<dbReference type="Proteomes" id="UP000177555">
    <property type="component" value="Unassembled WGS sequence"/>
</dbReference>
<dbReference type="InterPro" id="IPR040198">
    <property type="entry name" value="Fido_containing"/>
</dbReference>
<reference evidence="2 3" key="1">
    <citation type="journal article" date="2016" name="Nat. Commun.">
        <title>Thousands of microbial genomes shed light on interconnected biogeochemical processes in an aquifer system.</title>
        <authorList>
            <person name="Anantharaman K."/>
            <person name="Brown C.T."/>
            <person name="Hug L.A."/>
            <person name="Sharon I."/>
            <person name="Castelle C.J."/>
            <person name="Probst A.J."/>
            <person name="Thomas B.C."/>
            <person name="Singh A."/>
            <person name="Wilkins M.J."/>
            <person name="Karaoz U."/>
            <person name="Brodie E.L."/>
            <person name="Williams K.H."/>
            <person name="Hubbard S.S."/>
            <person name="Banfield J.F."/>
        </authorList>
    </citation>
    <scope>NUCLEOTIDE SEQUENCE [LARGE SCALE GENOMIC DNA]</scope>
</reference>